<evidence type="ECO:0000256" key="1">
    <source>
        <dbReference type="SAM" id="Coils"/>
    </source>
</evidence>
<feature type="compositionally biased region" description="Acidic residues" evidence="2">
    <location>
        <begin position="42"/>
        <end position="55"/>
    </location>
</feature>
<keyword evidence="1" id="KW-0175">Coiled coil</keyword>
<dbReference type="GO" id="GO:1990269">
    <property type="term" value="F:RNA polymerase II C-terminal domain phosphoserine binding"/>
    <property type="evidence" value="ECO:0007669"/>
    <property type="project" value="TreeGrafter"/>
</dbReference>
<dbReference type="Pfam" id="PF04004">
    <property type="entry name" value="Leo1"/>
    <property type="match status" value="1"/>
</dbReference>
<dbReference type="GO" id="GO:0006368">
    <property type="term" value="P:transcription elongation by RNA polymerase II"/>
    <property type="evidence" value="ECO:0007669"/>
    <property type="project" value="InterPro"/>
</dbReference>
<dbReference type="AlphaFoldDB" id="A0AAF0FA67"/>
<evidence type="ECO:0000256" key="2">
    <source>
        <dbReference type="SAM" id="MobiDB-lite"/>
    </source>
</evidence>
<dbReference type="GO" id="GO:0016593">
    <property type="term" value="C:Cdc73/Paf1 complex"/>
    <property type="evidence" value="ECO:0007669"/>
    <property type="project" value="InterPro"/>
</dbReference>
<feature type="compositionally biased region" description="Basic and acidic residues" evidence="2">
    <location>
        <begin position="56"/>
        <end position="65"/>
    </location>
</feature>
<feature type="coiled-coil region" evidence="1">
    <location>
        <begin position="269"/>
        <end position="296"/>
    </location>
</feature>
<reference evidence="3" key="1">
    <citation type="submission" date="2023-02" db="EMBL/GenBank/DDBJ databases">
        <title>Mating type loci evolution in Malassezia.</title>
        <authorList>
            <person name="Coelho M.A."/>
        </authorList>
    </citation>
    <scope>NUCLEOTIDE SEQUENCE</scope>
    <source>
        <strain evidence="3">CBS 14136</strain>
    </source>
</reference>
<gene>
    <name evidence="3" type="primary">LEO1</name>
    <name evidence="3" type="ORF">MPSI1_003807</name>
</gene>
<sequence length="413" mass="47636">MDSERSVGGTDALADDLFGDDDDVVTERVPETYATEKASESGGDEDDDDDDDEDQDMRAERHALEYLEDEDGAAPEPIVEERTAWINIAQPAVRRTKPTLLARLPNFVRYRDQPFDASSWNGQQEEEFYRQGSASYAEFGDANARSILRTANTVRWRWRDTDQNRPTPESNARIVRWSDGTESLQLGTEFYDMTRHKEARANAQDGGKLPLTYLYVPHAKEGILQAEGAVRTSLSFKPNLHSETHNRLASALRHHRSARVVAGQEMFGAMDPEKEKERIERQLKDTEKKKRRELLKARRQTDDFDDDLDLDSRRQVARSSSRRRSHAFVDWSDDDQDLARDQVRHLDYEDDEDDGFIVHDESDEDIAEGKAEAAASEDETELADRNIEEFERVRRENRDAENNRLKRHYSEEP</sequence>
<dbReference type="Proteomes" id="UP001214628">
    <property type="component" value="Chromosome 7"/>
</dbReference>
<accession>A0AAF0FA67</accession>
<feature type="compositionally biased region" description="Acidic residues" evidence="2">
    <location>
        <begin position="349"/>
        <end position="366"/>
    </location>
</feature>
<organism evidence="3 4">
    <name type="scientific">Malassezia psittaci</name>
    <dbReference type="NCBI Taxonomy" id="1821823"/>
    <lineage>
        <taxon>Eukaryota</taxon>
        <taxon>Fungi</taxon>
        <taxon>Dikarya</taxon>
        <taxon>Basidiomycota</taxon>
        <taxon>Ustilaginomycotina</taxon>
        <taxon>Malasseziomycetes</taxon>
        <taxon>Malasseziales</taxon>
        <taxon>Malasseziaceae</taxon>
        <taxon>Malassezia</taxon>
    </lineage>
</organism>
<keyword evidence="4" id="KW-1185">Reference proteome</keyword>
<dbReference type="InterPro" id="IPR007149">
    <property type="entry name" value="Leo1"/>
</dbReference>
<feature type="region of interest" description="Disordered" evidence="2">
    <location>
        <begin position="1"/>
        <end position="65"/>
    </location>
</feature>
<dbReference type="PANTHER" id="PTHR23146:SF0">
    <property type="entry name" value="RNA POLYMERASE-ASSOCIATED PROTEIN LEO1"/>
    <property type="match status" value="1"/>
</dbReference>
<dbReference type="GO" id="GO:0032968">
    <property type="term" value="P:positive regulation of transcription elongation by RNA polymerase II"/>
    <property type="evidence" value="ECO:0007669"/>
    <property type="project" value="TreeGrafter"/>
</dbReference>
<feature type="region of interest" description="Disordered" evidence="2">
    <location>
        <begin position="349"/>
        <end position="413"/>
    </location>
</feature>
<evidence type="ECO:0000313" key="3">
    <source>
        <dbReference type="EMBL" id="WFD45130.1"/>
    </source>
</evidence>
<proteinExistence type="predicted"/>
<dbReference type="PANTHER" id="PTHR23146">
    <property type="entry name" value="LEO1 PROTEIN"/>
    <property type="match status" value="1"/>
</dbReference>
<evidence type="ECO:0000313" key="4">
    <source>
        <dbReference type="Proteomes" id="UP001214628"/>
    </source>
</evidence>
<feature type="compositionally biased region" description="Basic and acidic residues" evidence="2">
    <location>
        <begin position="382"/>
        <end position="413"/>
    </location>
</feature>
<feature type="compositionally biased region" description="Acidic residues" evidence="2">
    <location>
        <begin position="13"/>
        <end position="24"/>
    </location>
</feature>
<dbReference type="EMBL" id="CP118381">
    <property type="protein sequence ID" value="WFD45130.1"/>
    <property type="molecule type" value="Genomic_DNA"/>
</dbReference>
<protein>
    <submittedName>
        <fullName evidence="3">Paf1 complex component</fullName>
    </submittedName>
</protein>
<name>A0AAF0FA67_9BASI</name>